<dbReference type="InterPro" id="IPR042252">
    <property type="entry name" value="MtfA_N"/>
</dbReference>
<dbReference type="Pfam" id="PF06167">
    <property type="entry name" value="Peptidase_M90"/>
    <property type="match status" value="1"/>
</dbReference>
<dbReference type="SUPFAM" id="SSF55486">
    <property type="entry name" value="Metalloproteases ('zincins'), catalytic domain"/>
    <property type="match status" value="1"/>
</dbReference>
<comment type="caution">
    <text evidence="2">The sequence shown here is derived from an EMBL/GenBank/DDBJ whole genome shotgun (WGS) entry which is preliminary data.</text>
</comment>
<keyword evidence="1" id="KW-0472">Membrane</keyword>
<evidence type="ECO:0000313" key="2">
    <source>
        <dbReference type="EMBL" id="MDR6302047.1"/>
    </source>
</evidence>
<dbReference type="PANTHER" id="PTHR30164">
    <property type="entry name" value="MTFA PEPTIDASE"/>
    <property type="match status" value="1"/>
</dbReference>
<dbReference type="RefSeq" id="WP_309730198.1">
    <property type="nucleotide sequence ID" value="NZ_JAVDQA010000010.1"/>
</dbReference>
<keyword evidence="1" id="KW-1133">Transmembrane helix</keyword>
<feature type="transmembrane region" description="Helical" evidence="1">
    <location>
        <begin position="6"/>
        <end position="28"/>
    </location>
</feature>
<reference evidence="2 3" key="1">
    <citation type="submission" date="2023-07" db="EMBL/GenBank/DDBJ databases">
        <title>Genomic Encyclopedia of Type Strains, Phase IV (KMG-IV): sequencing the most valuable type-strain genomes for metagenomic binning, comparative biology and taxonomic classification.</title>
        <authorList>
            <person name="Goeker M."/>
        </authorList>
    </citation>
    <scope>NUCLEOTIDE SEQUENCE [LARGE SCALE GENOMIC DNA]</scope>
    <source>
        <strain evidence="2 3">DSM 102814</strain>
    </source>
</reference>
<name>A0ABU1K8W5_9FLAO</name>
<dbReference type="PANTHER" id="PTHR30164:SF2">
    <property type="entry name" value="PROTEIN MTFA"/>
    <property type="match status" value="1"/>
</dbReference>
<dbReference type="Proteomes" id="UP001257659">
    <property type="component" value="Unassembled WGS sequence"/>
</dbReference>
<dbReference type="InterPro" id="IPR010384">
    <property type="entry name" value="MtfA_fam"/>
</dbReference>
<dbReference type="Gene3D" id="1.10.472.150">
    <property type="entry name" value="Glucose-regulated metallo-peptidase M90, N-terminal domain"/>
    <property type="match status" value="1"/>
</dbReference>
<accession>A0ABU1K8W5</accession>
<keyword evidence="3" id="KW-1185">Reference proteome</keyword>
<dbReference type="EMBL" id="JAVDQA010000010">
    <property type="protein sequence ID" value="MDR6302047.1"/>
    <property type="molecule type" value="Genomic_DNA"/>
</dbReference>
<sequence length="274" mass="32766">MKILSIIFVLVFIGSLLIIIFSRSVILLDYLYLFIFKKPAFVHFLWRKPRELSSLDKQFLNHNFPFYKRLPQKKKKVFEHRIISFIADKEFQGRDGIIITEEMKLWVAATAIMLTFGMRNYKLPMLEIVLIYPDIYLSTVTKKYHKGEYNPYMRALVFSWKDFQQGYNIHNDNLNLGIHEFIHLIQINSYKKGDISAVIFTDTSKEIIRLLADETIRENLLKADYFRAYAFTNRVEFLAVLVEYFIESPTIFKEKFPAFYFKIREMLNYNFIGY</sequence>
<evidence type="ECO:0008006" key="4">
    <source>
        <dbReference type="Google" id="ProtNLM"/>
    </source>
</evidence>
<proteinExistence type="predicted"/>
<dbReference type="CDD" id="cd20170">
    <property type="entry name" value="Peptidase_M90-like"/>
    <property type="match status" value="1"/>
</dbReference>
<evidence type="ECO:0000256" key="1">
    <source>
        <dbReference type="SAM" id="Phobius"/>
    </source>
</evidence>
<gene>
    <name evidence="2" type="ORF">GGR31_002724</name>
</gene>
<keyword evidence="1" id="KW-0812">Transmembrane</keyword>
<protein>
    <recommendedName>
        <fullName evidence="4">Zinc-dependent peptidase</fullName>
    </recommendedName>
</protein>
<organism evidence="2 3">
    <name type="scientific">Mesonia maritima</name>
    <dbReference type="NCBI Taxonomy" id="1793873"/>
    <lineage>
        <taxon>Bacteria</taxon>
        <taxon>Pseudomonadati</taxon>
        <taxon>Bacteroidota</taxon>
        <taxon>Flavobacteriia</taxon>
        <taxon>Flavobacteriales</taxon>
        <taxon>Flavobacteriaceae</taxon>
        <taxon>Mesonia</taxon>
    </lineage>
</organism>
<evidence type="ECO:0000313" key="3">
    <source>
        <dbReference type="Proteomes" id="UP001257659"/>
    </source>
</evidence>